<accession>A0A1R1YB41</accession>
<dbReference type="AlphaFoldDB" id="A0A1R1YB41"/>
<dbReference type="OrthoDB" id="289162at2759"/>
<protein>
    <submittedName>
        <fullName evidence="2">Uncharacterized protein</fullName>
    </submittedName>
</protein>
<proteinExistence type="predicted"/>
<keyword evidence="3" id="KW-1185">Reference proteome</keyword>
<sequence>MDQKNQDAKYTSEKDIIKEIISEKGYSFLSAESFFQYSILSNTSTKKSLLRAELNFDKNYNDLVKKKEKIRSSENSTASITEKRKLIEISNDFQKSKPVQYSELKSRKLVNKSDNLEIVRLLIDSVITEKEKHTNPKSKFQEFTGSPKPSTSFALQEESDHLNKISSKHSIITQTSKEKNSNNKIINAKPIKTDMLHSLLKIISKNDNISNSQSNSTTENEKLFNCDNGGSSSLKVANKDSIQPNTNYNFDKTSDYYNDQNAQNEVLSNARTNENKNKNKKIEKMSIQADILVAMQSALPDINSHESKLSSVQDSYYNSLKRKIATEQSEFHSCLLEKTIIEPDYISSDVLAENQAILNNADIVISEDALSSLFTTNQSSAFDFFIPIIAKNFNQAKPNAHECTKTVIFIDDPLEYKNLAKSESYLSYRILENLSSELLLDKNKKHFFSAGNEVDKSALVNSSADNFNYTLWQFGELRILIRFRVHGFITEITSSGKKLETTITFVPVIEPCVDLSPIIIPEIDRLKGYLKAYIRGQSKLAICHFNTDPNHHFNLNHVGVCTAEDLLSNVSGNELASAQDEISLQSLEPPAKSDLDLEIQQNEQPQRQSLATSYPISNFKTLYKLLKFIKTSADDEGLSSDISASHNRQFIFESRKSDFIACIYSKLHVEQPQIVHSTTSYDENQCKTLNIADLISIEPALDTCDENLEYDFKYSPIVWPKSINRVPFTFPTAEDL</sequence>
<dbReference type="EMBL" id="LSSM01001889">
    <property type="protein sequence ID" value="OMJ24147.1"/>
    <property type="molecule type" value="Genomic_DNA"/>
</dbReference>
<name>A0A1R1YB41_9FUNG</name>
<evidence type="ECO:0000313" key="2">
    <source>
        <dbReference type="EMBL" id="OMJ24147.1"/>
    </source>
</evidence>
<organism evidence="2 3">
    <name type="scientific">Smittium culicis</name>
    <dbReference type="NCBI Taxonomy" id="133412"/>
    <lineage>
        <taxon>Eukaryota</taxon>
        <taxon>Fungi</taxon>
        <taxon>Fungi incertae sedis</taxon>
        <taxon>Zoopagomycota</taxon>
        <taxon>Kickxellomycotina</taxon>
        <taxon>Harpellomycetes</taxon>
        <taxon>Harpellales</taxon>
        <taxon>Legeriomycetaceae</taxon>
        <taxon>Smittium</taxon>
    </lineage>
</organism>
<reference evidence="3" key="1">
    <citation type="submission" date="2017-01" db="EMBL/GenBank/DDBJ databases">
        <authorList>
            <person name="Wang Y."/>
            <person name="White M."/>
            <person name="Kvist S."/>
            <person name="Moncalvo J.-M."/>
        </authorList>
    </citation>
    <scope>NUCLEOTIDE SEQUENCE [LARGE SCALE GENOMIC DNA]</scope>
    <source>
        <strain evidence="3">ID-206-W2</strain>
    </source>
</reference>
<evidence type="ECO:0000313" key="3">
    <source>
        <dbReference type="Proteomes" id="UP000187429"/>
    </source>
</evidence>
<comment type="caution">
    <text evidence="2">The sequence shown here is derived from an EMBL/GenBank/DDBJ whole genome shotgun (WGS) entry which is preliminary data.</text>
</comment>
<evidence type="ECO:0000256" key="1">
    <source>
        <dbReference type="SAM" id="MobiDB-lite"/>
    </source>
</evidence>
<feature type="region of interest" description="Disordered" evidence="1">
    <location>
        <begin position="235"/>
        <end position="255"/>
    </location>
</feature>
<gene>
    <name evidence="2" type="ORF">AYI69_g4735</name>
</gene>
<dbReference type="Proteomes" id="UP000187429">
    <property type="component" value="Unassembled WGS sequence"/>
</dbReference>